<dbReference type="PATRIC" id="fig|1423804.4.peg.3022"/>
<sequence length="75" mass="8619">MDNVLEPEVSQREMMKIIGLFRKNEFRGEYESFEHGKGGQDEYMVTLTDEKSDVKGLFKADLGTGSIEFQHVVMD</sequence>
<protein>
    <recommendedName>
        <fullName evidence="3">PepSY domain-containing protein</fullName>
    </recommendedName>
</protein>
<keyword evidence="2" id="KW-1185">Reference proteome</keyword>
<evidence type="ECO:0000313" key="1">
    <source>
        <dbReference type="EMBL" id="KRN15999.1"/>
    </source>
</evidence>
<evidence type="ECO:0008006" key="3">
    <source>
        <dbReference type="Google" id="ProtNLM"/>
    </source>
</evidence>
<reference evidence="1 2" key="1">
    <citation type="journal article" date="2015" name="Genome Announc.">
        <title>Expanding the biotechnology potential of lactobacilli through comparative genomics of 213 strains and associated genera.</title>
        <authorList>
            <person name="Sun Z."/>
            <person name="Harris H.M."/>
            <person name="McCann A."/>
            <person name="Guo C."/>
            <person name="Argimon S."/>
            <person name="Zhang W."/>
            <person name="Yang X."/>
            <person name="Jeffery I.B."/>
            <person name="Cooney J.C."/>
            <person name="Kagawa T.F."/>
            <person name="Liu W."/>
            <person name="Song Y."/>
            <person name="Salvetti E."/>
            <person name="Wrobel A."/>
            <person name="Rasinkangas P."/>
            <person name="Parkhill J."/>
            <person name="Rea M.C."/>
            <person name="O'Sullivan O."/>
            <person name="Ritari J."/>
            <person name="Douillard F.P."/>
            <person name="Paul Ross R."/>
            <person name="Yang R."/>
            <person name="Briner A.E."/>
            <person name="Felis G.E."/>
            <person name="de Vos W.M."/>
            <person name="Barrangou R."/>
            <person name="Klaenhammer T.R."/>
            <person name="Caufield P.W."/>
            <person name="Cui Y."/>
            <person name="Zhang H."/>
            <person name="O'Toole P.W."/>
        </authorList>
    </citation>
    <scope>NUCLEOTIDE SEQUENCE [LARGE SCALE GENOMIC DNA]</scope>
    <source>
        <strain evidence="1 2">DSM 23365</strain>
    </source>
</reference>
<accession>A0A0R2EHY9</accession>
<proteinExistence type="predicted"/>
<gene>
    <name evidence="1" type="ORF">FD14_GL002807</name>
</gene>
<dbReference type="Proteomes" id="UP000051442">
    <property type="component" value="Unassembled WGS sequence"/>
</dbReference>
<dbReference type="RefSeq" id="WP_225351951.1">
    <property type="nucleotide sequence ID" value="NZ_AYZM01000177.1"/>
</dbReference>
<evidence type="ECO:0000313" key="2">
    <source>
        <dbReference type="Proteomes" id="UP000051442"/>
    </source>
</evidence>
<name>A0A0R2EHY9_9LACO</name>
<dbReference type="AlphaFoldDB" id="A0A0R2EHY9"/>
<comment type="caution">
    <text evidence="1">The sequence shown here is derived from an EMBL/GenBank/DDBJ whole genome shotgun (WGS) entry which is preliminary data.</text>
</comment>
<dbReference type="EMBL" id="AYZM01000177">
    <property type="protein sequence ID" value="KRN15999.1"/>
    <property type="molecule type" value="Genomic_DNA"/>
</dbReference>
<organism evidence="1 2">
    <name type="scientific">Secundilactobacillus similis DSM 23365 = JCM 2765</name>
    <dbReference type="NCBI Taxonomy" id="1423804"/>
    <lineage>
        <taxon>Bacteria</taxon>
        <taxon>Bacillati</taxon>
        <taxon>Bacillota</taxon>
        <taxon>Bacilli</taxon>
        <taxon>Lactobacillales</taxon>
        <taxon>Lactobacillaceae</taxon>
        <taxon>Secundilactobacillus</taxon>
    </lineage>
</organism>